<organism evidence="2 3">
    <name type="scientific">Sporolactobacillus inulinus CASD</name>
    <dbReference type="NCBI Taxonomy" id="1069536"/>
    <lineage>
        <taxon>Bacteria</taxon>
        <taxon>Bacillati</taxon>
        <taxon>Bacillota</taxon>
        <taxon>Bacilli</taxon>
        <taxon>Bacillales</taxon>
        <taxon>Sporolactobacillaceae</taxon>
        <taxon>Sporolactobacillus</taxon>
    </lineage>
</organism>
<keyword evidence="3" id="KW-1185">Reference proteome</keyword>
<comment type="caution">
    <text evidence="2">The sequence shown here is derived from an EMBL/GenBank/DDBJ whole genome shotgun (WGS) entry which is preliminary data.</text>
</comment>
<dbReference type="GO" id="GO:0045892">
    <property type="term" value="P:negative regulation of DNA-templated transcription"/>
    <property type="evidence" value="ECO:0007669"/>
    <property type="project" value="UniProtKB-ARBA"/>
</dbReference>
<dbReference type="Proteomes" id="UP000035553">
    <property type="component" value="Unassembled WGS sequence"/>
</dbReference>
<dbReference type="InterPro" id="IPR003735">
    <property type="entry name" value="Metal_Tscrpt_repr"/>
</dbReference>
<dbReference type="GO" id="GO:0003677">
    <property type="term" value="F:DNA binding"/>
    <property type="evidence" value="ECO:0007669"/>
    <property type="project" value="InterPro"/>
</dbReference>
<feature type="region of interest" description="Disordered" evidence="1">
    <location>
        <begin position="1"/>
        <end position="32"/>
    </location>
</feature>
<dbReference type="InterPro" id="IPR038390">
    <property type="entry name" value="Metal_Tscrpt_repr_sf"/>
</dbReference>
<dbReference type="Gene3D" id="1.20.58.1000">
    <property type="entry name" value="Metal-sensitive repressor, helix protomer"/>
    <property type="match status" value="1"/>
</dbReference>
<dbReference type="PANTHER" id="PTHR33677:SF3">
    <property type="entry name" value="COPPER-SENSING TRANSCRIPTIONAL REPRESSOR RICR"/>
    <property type="match status" value="1"/>
</dbReference>
<gene>
    <name evidence="2" type="ORF">SINU_07910</name>
</gene>
<dbReference type="EMBL" id="AFVQ02000099">
    <property type="protein sequence ID" value="KLI02450.1"/>
    <property type="molecule type" value="Genomic_DNA"/>
</dbReference>
<evidence type="ECO:0000313" key="3">
    <source>
        <dbReference type="Proteomes" id="UP000035553"/>
    </source>
</evidence>
<proteinExistence type="predicted"/>
<dbReference type="Pfam" id="PF02583">
    <property type="entry name" value="Trns_repr_metal"/>
    <property type="match status" value="1"/>
</dbReference>
<dbReference type="CDD" id="cd10148">
    <property type="entry name" value="CsoR-like_DUF156"/>
    <property type="match status" value="1"/>
</dbReference>
<dbReference type="GO" id="GO:0046872">
    <property type="term" value="F:metal ion binding"/>
    <property type="evidence" value="ECO:0007669"/>
    <property type="project" value="InterPro"/>
</dbReference>
<name>A0A0U1QNT2_9BACL</name>
<dbReference type="AlphaFoldDB" id="A0A0U1QNT2"/>
<reference evidence="2 3" key="1">
    <citation type="journal article" date="2011" name="J. Bacteriol.">
        <title>Draft genome sequence of Sporolactobacillus inulinus strain CASD, an efficient D-lactic acid-producing bacterium with high-concentration lactate tolerance capability.</title>
        <authorList>
            <person name="Yu B."/>
            <person name="Su F."/>
            <person name="Wang L."/>
            <person name="Xu K."/>
            <person name="Zhao B."/>
            <person name="Xu P."/>
        </authorList>
    </citation>
    <scope>NUCLEOTIDE SEQUENCE [LARGE SCALE GENOMIC DNA]</scope>
    <source>
        <strain evidence="2 3">CASD</strain>
    </source>
</reference>
<dbReference type="STRING" id="1069536.SINU_07910"/>
<feature type="compositionally biased region" description="Basic and acidic residues" evidence="1">
    <location>
        <begin position="17"/>
        <end position="32"/>
    </location>
</feature>
<accession>A0A0U1QNT2</accession>
<protein>
    <submittedName>
        <fullName evidence="2">Transcriptional regulator</fullName>
    </submittedName>
</protein>
<evidence type="ECO:0000313" key="2">
    <source>
        <dbReference type="EMBL" id="KLI02450.1"/>
    </source>
</evidence>
<sequence length="115" mass="13124">MDLEKKHCSCGSNESACAEHSERTPRVPRTSDEKHKIINRLRRVEGQVRGVEKMIEDDRYCVDVLIQLSAIQAALRKIGYSVLERHTKSCVAKAIEEGHGDEQINELLNVLKHFQ</sequence>
<evidence type="ECO:0000256" key="1">
    <source>
        <dbReference type="SAM" id="MobiDB-lite"/>
    </source>
</evidence>
<dbReference type="OrthoDB" id="9811244at2"/>
<dbReference type="PANTHER" id="PTHR33677">
    <property type="entry name" value="TRANSCRIPTIONAL REPRESSOR FRMR-RELATED"/>
    <property type="match status" value="1"/>
</dbReference>